<dbReference type="Proteomes" id="UP000600918">
    <property type="component" value="Unassembled WGS sequence"/>
</dbReference>
<proteinExistence type="predicted"/>
<dbReference type="EMBL" id="JACSDY010000013">
    <property type="protein sequence ID" value="KAF7410682.1"/>
    <property type="molecule type" value="Genomic_DNA"/>
</dbReference>
<comment type="caution">
    <text evidence="1">The sequence shown here is derived from an EMBL/GenBank/DDBJ whole genome shotgun (WGS) entry which is preliminary data.</text>
</comment>
<accession>A0A834KRI1</accession>
<keyword evidence="2" id="KW-1185">Reference proteome</keyword>
<gene>
    <name evidence="1" type="ORF">H0235_013289</name>
</gene>
<sequence length="121" mass="13532">MSFLFFSFFPLQIAPSEKRFLPVNVRSFYNSNLLALLALIHCLSYPFLSPQEGRRRDFSVLLAKRADGSSLVNENLVGRAKGTTLLVVDIGVLRRKTSYSAFLAQPPLFALAREKLPTLGL</sequence>
<protein>
    <submittedName>
        <fullName evidence="1">Uncharacterized protein</fullName>
    </submittedName>
</protein>
<reference evidence="1" key="1">
    <citation type="journal article" date="2020" name="G3 (Bethesda)">
        <title>High-Quality Assemblies for Three Invasive Social Wasps from the &lt;i&gt;Vespula&lt;/i&gt; Genus.</title>
        <authorList>
            <person name="Harrop T.W.R."/>
            <person name="Guhlin J."/>
            <person name="McLaughlin G.M."/>
            <person name="Permina E."/>
            <person name="Stockwell P."/>
            <person name="Gilligan J."/>
            <person name="Le Lec M.F."/>
            <person name="Gruber M.A.M."/>
            <person name="Quinn O."/>
            <person name="Lovegrove M."/>
            <person name="Duncan E.J."/>
            <person name="Remnant E.J."/>
            <person name="Van Eeckhoven J."/>
            <person name="Graham B."/>
            <person name="Knapp R.A."/>
            <person name="Langford K.W."/>
            <person name="Kronenberg Z."/>
            <person name="Press M.O."/>
            <person name="Eacker S.M."/>
            <person name="Wilson-Rankin E.E."/>
            <person name="Purcell J."/>
            <person name="Lester P.J."/>
            <person name="Dearden P.K."/>
        </authorList>
    </citation>
    <scope>NUCLEOTIDE SEQUENCE</scope>
    <source>
        <strain evidence="1">Volc-1</strain>
    </source>
</reference>
<dbReference type="AlphaFoldDB" id="A0A834KRI1"/>
<organism evidence="1 2">
    <name type="scientific">Vespula pensylvanica</name>
    <name type="common">Western yellow jacket</name>
    <name type="synonym">Wasp</name>
    <dbReference type="NCBI Taxonomy" id="30213"/>
    <lineage>
        <taxon>Eukaryota</taxon>
        <taxon>Metazoa</taxon>
        <taxon>Ecdysozoa</taxon>
        <taxon>Arthropoda</taxon>
        <taxon>Hexapoda</taxon>
        <taxon>Insecta</taxon>
        <taxon>Pterygota</taxon>
        <taxon>Neoptera</taxon>
        <taxon>Endopterygota</taxon>
        <taxon>Hymenoptera</taxon>
        <taxon>Apocrita</taxon>
        <taxon>Aculeata</taxon>
        <taxon>Vespoidea</taxon>
        <taxon>Vespidae</taxon>
        <taxon>Vespinae</taxon>
        <taxon>Vespula</taxon>
    </lineage>
</organism>
<evidence type="ECO:0000313" key="1">
    <source>
        <dbReference type="EMBL" id="KAF7410682.1"/>
    </source>
</evidence>
<name>A0A834KRI1_VESPE</name>
<evidence type="ECO:0000313" key="2">
    <source>
        <dbReference type="Proteomes" id="UP000600918"/>
    </source>
</evidence>